<keyword evidence="1" id="KW-1133">Transmembrane helix</keyword>
<dbReference type="EMBL" id="VFPM01000003">
    <property type="protein sequence ID" value="TQM58268.1"/>
    <property type="molecule type" value="Genomic_DNA"/>
</dbReference>
<accession>A0A543HIU9</accession>
<proteinExistence type="predicted"/>
<sequence>MKSTVLSRVLARLNATPSSGRRDRGAVSGLLIGLACVLLGGGAAAVAVTAVVTATGPNDSGAVLNGPQKPVSPTEIIRYGG</sequence>
<keyword evidence="1" id="KW-0472">Membrane</keyword>
<reference evidence="2 3" key="1">
    <citation type="submission" date="2019-06" db="EMBL/GenBank/DDBJ databases">
        <title>Genome sequencing of plant associated microbes to promote plant fitness in Sorghum bicolor and Oryza sativa.</title>
        <authorList>
            <person name="Coleman-Derr D."/>
        </authorList>
    </citation>
    <scope>NUCLEOTIDE SEQUENCE [LARGE SCALE GENOMIC DNA]</scope>
    <source>
        <strain evidence="2 3">KV-663</strain>
    </source>
</reference>
<name>A0A543HIU9_9MICO</name>
<comment type="caution">
    <text evidence="2">The sequence shown here is derived from an EMBL/GenBank/DDBJ whole genome shotgun (WGS) entry which is preliminary data.</text>
</comment>
<dbReference type="AlphaFoldDB" id="A0A543HIU9"/>
<dbReference type="Proteomes" id="UP000316747">
    <property type="component" value="Unassembled WGS sequence"/>
</dbReference>
<keyword evidence="1" id="KW-0812">Transmembrane</keyword>
<gene>
    <name evidence="2" type="ORF">FBY41_3630</name>
</gene>
<evidence type="ECO:0000313" key="3">
    <source>
        <dbReference type="Proteomes" id="UP000316747"/>
    </source>
</evidence>
<organism evidence="2 3">
    <name type="scientific">Humibacillus xanthopallidus</name>
    <dbReference type="NCBI Taxonomy" id="412689"/>
    <lineage>
        <taxon>Bacteria</taxon>
        <taxon>Bacillati</taxon>
        <taxon>Actinomycetota</taxon>
        <taxon>Actinomycetes</taxon>
        <taxon>Micrococcales</taxon>
        <taxon>Intrasporangiaceae</taxon>
        <taxon>Humibacillus</taxon>
    </lineage>
</organism>
<evidence type="ECO:0000313" key="2">
    <source>
        <dbReference type="EMBL" id="TQM58268.1"/>
    </source>
</evidence>
<protein>
    <submittedName>
        <fullName evidence="2">Uncharacterized protein</fullName>
    </submittedName>
</protein>
<feature type="transmembrane region" description="Helical" evidence="1">
    <location>
        <begin position="30"/>
        <end position="54"/>
    </location>
</feature>
<keyword evidence="3" id="KW-1185">Reference proteome</keyword>
<dbReference type="RefSeq" id="WP_141845626.1">
    <property type="nucleotide sequence ID" value="NZ_VFPM01000003.1"/>
</dbReference>
<evidence type="ECO:0000256" key="1">
    <source>
        <dbReference type="SAM" id="Phobius"/>
    </source>
</evidence>